<evidence type="ECO:0000259" key="5">
    <source>
        <dbReference type="PROSITE" id="PS50893"/>
    </source>
</evidence>
<dbReference type="AlphaFoldDB" id="A0A8J7U224"/>
<sequence>MLLEIKDFSVSYGKNRVLNNINLSLPNAAVGLLGPNGAGKSTLIKAVLGLITPDSGSGRFLDFQLGSNDRRIRQYVGYMPESECLIPGFTAVRYVSYAAQLNGLPKREAFKRAHQVLYLVGLGEARYRDLSTYSTGMRQRLKLAQAIVHDPYLVFLDEPTNGLDPEGREEMLDLIRQIAEIEDRCIVLSSHLMRDVERCTDYIVIMDQAQIKCSGYLKDLCAGQADRFSLRVAGDVQKAAAILQEQGLKVGHVHKREPVFEVTLREGYRARDLFKHLGAAEIQIRQMKPRTFTVEEIYRKHVAIGGQDGSQE</sequence>
<dbReference type="GO" id="GO:0016887">
    <property type="term" value="F:ATP hydrolysis activity"/>
    <property type="evidence" value="ECO:0007669"/>
    <property type="project" value="InterPro"/>
</dbReference>
<evidence type="ECO:0000256" key="3">
    <source>
        <dbReference type="ARBA" id="ARBA00022741"/>
    </source>
</evidence>
<proteinExistence type="inferred from homology"/>
<dbReference type="PANTHER" id="PTHR43335">
    <property type="entry name" value="ABC TRANSPORTER, ATP-BINDING PROTEIN"/>
    <property type="match status" value="1"/>
</dbReference>
<feature type="domain" description="ABC transporter" evidence="5">
    <location>
        <begin position="3"/>
        <end position="233"/>
    </location>
</feature>
<keyword evidence="2" id="KW-0813">Transport</keyword>
<dbReference type="GO" id="GO:0005524">
    <property type="term" value="F:ATP binding"/>
    <property type="evidence" value="ECO:0007669"/>
    <property type="project" value="UniProtKB-KW"/>
</dbReference>
<evidence type="ECO:0000313" key="7">
    <source>
        <dbReference type="Proteomes" id="UP000664417"/>
    </source>
</evidence>
<evidence type="ECO:0000256" key="4">
    <source>
        <dbReference type="ARBA" id="ARBA00022840"/>
    </source>
</evidence>
<dbReference type="SUPFAM" id="SSF52540">
    <property type="entry name" value="P-loop containing nucleoside triphosphate hydrolases"/>
    <property type="match status" value="1"/>
</dbReference>
<dbReference type="Proteomes" id="UP000664417">
    <property type="component" value="Unassembled WGS sequence"/>
</dbReference>
<dbReference type="InterPro" id="IPR003439">
    <property type="entry name" value="ABC_transporter-like_ATP-bd"/>
</dbReference>
<reference evidence="6" key="1">
    <citation type="submission" date="2021-03" db="EMBL/GenBank/DDBJ databases">
        <authorList>
            <person name="Wang G."/>
        </authorList>
    </citation>
    <scope>NUCLEOTIDE SEQUENCE</scope>
    <source>
        <strain evidence="6">KCTC 12899</strain>
    </source>
</reference>
<accession>A0A8J7U224</accession>
<keyword evidence="3" id="KW-0547">Nucleotide-binding</keyword>
<evidence type="ECO:0000256" key="1">
    <source>
        <dbReference type="ARBA" id="ARBA00005417"/>
    </source>
</evidence>
<dbReference type="Gene3D" id="3.40.50.300">
    <property type="entry name" value="P-loop containing nucleotide triphosphate hydrolases"/>
    <property type="match status" value="1"/>
</dbReference>
<name>A0A8J7U224_9BACT</name>
<dbReference type="RefSeq" id="WP_207858585.1">
    <property type="nucleotide sequence ID" value="NZ_JAFREP010000007.1"/>
</dbReference>
<dbReference type="InterPro" id="IPR027417">
    <property type="entry name" value="P-loop_NTPase"/>
</dbReference>
<dbReference type="Pfam" id="PF00005">
    <property type="entry name" value="ABC_tran"/>
    <property type="match status" value="1"/>
</dbReference>
<keyword evidence="7" id="KW-1185">Reference proteome</keyword>
<gene>
    <name evidence="6" type="ORF">J3U88_10095</name>
</gene>
<comment type="similarity">
    <text evidence="1">Belongs to the ABC transporter superfamily.</text>
</comment>
<evidence type="ECO:0000256" key="2">
    <source>
        <dbReference type="ARBA" id="ARBA00022448"/>
    </source>
</evidence>
<keyword evidence="4 6" id="KW-0067">ATP-binding</keyword>
<dbReference type="SMART" id="SM00382">
    <property type="entry name" value="AAA"/>
    <property type="match status" value="1"/>
</dbReference>
<organism evidence="6 7">
    <name type="scientific">Acanthopleuribacter pedis</name>
    <dbReference type="NCBI Taxonomy" id="442870"/>
    <lineage>
        <taxon>Bacteria</taxon>
        <taxon>Pseudomonadati</taxon>
        <taxon>Acidobacteriota</taxon>
        <taxon>Holophagae</taxon>
        <taxon>Acanthopleuribacterales</taxon>
        <taxon>Acanthopleuribacteraceae</taxon>
        <taxon>Acanthopleuribacter</taxon>
    </lineage>
</organism>
<dbReference type="PANTHER" id="PTHR43335:SF2">
    <property type="entry name" value="ABC TRANSPORTER, ATP-BINDING PROTEIN"/>
    <property type="match status" value="1"/>
</dbReference>
<dbReference type="PROSITE" id="PS50893">
    <property type="entry name" value="ABC_TRANSPORTER_2"/>
    <property type="match status" value="1"/>
</dbReference>
<dbReference type="EMBL" id="JAFREP010000007">
    <property type="protein sequence ID" value="MBO1318813.1"/>
    <property type="molecule type" value="Genomic_DNA"/>
</dbReference>
<comment type="caution">
    <text evidence="6">The sequence shown here is derived from an EMBL/GenBank/DDBJ whole genome shotgun (WGS) entry which is preliminary data.</text>
</comment>
<dbReference type="InterPro" id="IPR003593">
    <property type="entry name" value="AAA+_ATPase"/>
</dbReference>
<evidence type="ECO:0000313" key="6">
    <source>
        <dbReference type="EMBL" id="MBO1318813.1"/>
    </source>
</evidence>
<protein>
    <submittedName>
        <fullName evidence="6">ABC transporter ATP-binding protein</fullName>
    </submittedName>
</protein>